<sequence length="283" mass="32697">MNYKIGNAIGKGAFATVFHAKDIQRRRNVALKQIEIANMDPKALELCKKEVELLRKANSVNIIKCYETFCEKSYMYVSLEFADAGDLEKLIHNQQKNGRLLSERTIWYYFHQICCGLGDLHEKRILHRDLKPANVFMNSKGIIKIGDLGLSRIFSAQTIFAQTCNVGTEYYMAPERNVNGGYNFKSDIWSLGCLLYELCTYRSPFNGETINVYALHKKISEAKIFPLPSDIYSDQIQFFINCCLSIKSSDRPTSEEAYQAAHRMFIIFEDLHHKYYQNKKFVS</sequence>
<evidence type="ECO:0000313" key="2">
    <source>
        <dbReference type="WBParaSite" id="PS1159_v2.g872.t1"/>
    </source>
</evidence>
<organism evidence="1 2">
    <name type="scientific">Panagrolaimus sp. PS1159</name>
    <dbReference type="NCBI Taxonomy" id="55785"/>
    <lineage>
        <taxon>Eukaryota</taxon>
        <taxon>Metazoa</taxon>
        <taxon>Ecdysozoa</taxon>
        <taxon>Nematoda</taxon>
        <taxon>Chromadorea</taxon>
        <taxon>Rhabditida</taxon>
        <taxon>Tylenchina</taxon>
        <taxon>Panagrolaimomorpha</taxon>
        <taxon>Panagrolaimoidea</taxon>
        <taxon>Panagrolaimidae</taxon>
        <taxon>Panagrolaimus</taxon>
    </lineage>
</organism>
<protein>
    <submittedName>
        <fullName evidence="2">Protein kinase domain-containing protein</fullName>
    </submittedName>
</protein>
<dbReference type="WBParaSite" id="PS1159_v2.g872.t1">
    <property type="protein sequence ID" value="PS1159_v2.g872.t1"/>
    <property type="gene ID" value="PS1159_v2.g872"/>
</dbReference>
<evidence type="ECO:0000313" key="1">
    <source>
        <dbReference type="Proteomes" id="UP000887580"/>
    </source>
</evidence>
<accession>A0AC35GVM1</accession>
<dbReference type="Proteomes" id="UP000887580">
    <property type="component" value="Unplaced"/>
</dbReference>
<proteinExistence type="predicted"/>
<name>A0AC35GVM1_9BILA</name>
<reference evidence="2" key="1">
    <citation type="submission" date="2022-11" db="UniProtKB">
        <authorList>
            <consortium name="WormBaseParasite"/>
        </authorList>
    </citation>
    <scope>IDENTIFICATION</scope>
</reference>